<name>A0A1Z5IM38_9LACO</name>
<keyword evidence="1" id="KW-0812">Transmembrane</keyword>
<sequence length="139" mass="16040">MKKYITIGLIALLTIIVIWFGFSMFNKIQSAQTQDYVLVYNASGKKIKRISTKKDITYLSDSLGNLAGKQNGFHKKVPDNSQIAYHYAMYQVKPKYKIDMYVYKNSNHLSLKGLPFVSYGTWRTDDQLSNKLHNPSDFK</sequence>
<keyword evidence="3" id="KW-1185">Reference proteome</keyword>
<comment type="caution">
    <text evidence="2">The sequence shown here is derived from an EMBL/GenBank/DDBJ whole genome shotgun (WGS) entry which is preliminary data.</text>
</comment>
<evidence type="ECO:0000313" key="2">
    <source>
        <dbReference type="EMBL" id="GAX02827.1"/>
    </source>
</evidence>
<evidence type="ECO:0000256" key="1">
    <source>
        <dbReference type="SAM" id="Phobius"/>
    </source>
</evidence>
<accession>A0A1Z5IM38</accession>
<keyword evidence="1" id="KW-0472">Membrane</keyword>
<dbReference type="Proteomes" id="UP000198430">
    <property type="component" value="Unassembled WGS sequence"/>
</dbReference>
<reference evidence="2 3" key="1">
    <citation type="submission" date="2015-11" db="EMBL/GenBank/DDBJ databases">
        <title>Draft genome sequences of new species of the genus Lactobacillus isolated from orchardgrass silage.</title>
        <authorList>
            <person name="Tohno M."/>
            <person name="Tanizawa Y."/>
            <person name="Arita M."/>
        </authorList>
    </citation>
    <scope>NUCLEOTIDE SEQUENCE [LARGE SCALE GENOMIC DNA]</scope>
    <source>
        <strain evidence="2 3">IWT140</strain>
    </source>
</reference>
<dbReference type="RefSeq" id="WP_089087820.1">
    <property type="nucleotide sequence ID" value="NZ_BCMH01000002.1"/>
</dbReference>
<feature type="transmembrane region" description="Helical" evidence="1">
    <location>
        <begin position="7"/>
        <end position="25"/>
    </location>
</feature>
<dbReference type="EMBL" id="BCMH01000002">
    <property type="protein sequence ID" value="GAX02827.1"/>
    <property type="molecule type" value="Genomic_DNA"/>
</dbReference>
<protein>
    <submittedName>
        <fullName evidence="2">Uncharacterized protein</fullName>
    </submittedName>
</protein>
<dbReference type="AlphaFoldDB" id="A0A1Z5IM38"/>
<proteinExistence type="predicted"/>
<organism evidence="2 3">
    <name type="scientific">Secundilactobacillus pentosiphilus</name>
    <dbReference type="NCBI Taxonomy" id="1714682"/>
    <lineage>
        <taxon>Bacteria</taxon>
        <taxon>Bacillati</taxon>
        <taxon>Bacillota</taxon>
        <taxon>Bacilli</taxon>
        <taxon>Lactobacillales</taxon>
        <taxon>Lactobacillaceae</taxon>
        <taxon>Secundilactobacillus</taxon>
    </lineage>
</organism>
<keyword evidence="1" id="KW-1133">Transmembrane helix</keyword>
<gene>
    <name evidence="2" type="ORF">IWT140_00425</name>
</gene>
<evidence type="ECO:0000313" key="3">
    <source>
        <dbReference type="Proteomes" id="UP000198430"/>
    </source>
</evidence>